<dbReference type="OrthoDB" id="9790031at2"/>
<dbReference type="AlphaFoldDB" id="A0A1U7P1T2"/>
<protein>
    <submittedName>
        <fullName evidence="1">HMP-PP hydrolase (Pyridoxal phosphatase) C</fullName>
    </submittedName>
</protein>
<dbReference type="RefSeq" id="WP_075831129.1">
    <property type="nucleotide sequence ID" value="NZ_MSTI01000042.1"/>
</dbReference>
<dbReference type="SUPFAM" id="SSF56784">
    <property type="entry name" value="HAD-like"/>
    <property type="match status" value="1"/>
</dbReference>
<evidence type="ECO:0000313" key="2">
    <source>
        <dbReference type="Proteomes" id="UP000186607"/>
    </source>
</evidence>
<dbReference type="EMBL" id="MSTI01000042">
    <property type="protein sequence ID" value="OLV19132.1"/>
    <property type="molecule type" value="Genomic_DNA"/>
</dbReference>
<dbReference type="eggNOG" id="COG0561">
    <property type="taxonomic scope" value="Bacteria"/>
</dbReference>
<dbReference type="SFLD" id="SFLDG01140">
    <property type="entry name" value="C2.B:_Phosphomannomutase_and_P"/>
    <property type="match status" value="1"/>
</dbReference>
<dbReference type="NCBIfam" id="TIGR01484">
    <property type="entry name" value="HAD-SF-IIB"/>
    <property type="match status" value="1"/>
</dbReference>
<sequence length="276" mass="29199">MPIRLIATDLDGTLLRPDLSVSPRTRRALDAARAAGIVVVPVTARQPRGVQRIAEAAGFEEWALCGNGAHGLHLTTGEVLFEAHVEAAVQRALAGALSERVPGVLFVSVRRGGEVFVAQAGYADIAHFEDHKREPGEMGRHLLDDVLAEPSLKFIVRHPELTPRELLAELRALNLGGYAVTHSGAPFLEVLAEGVSKAWGLARLCEKLGIAQSEVLAFGDAPNDAEMLAWAGRGVAMANAEAEALEAADEMTLSNAEDGVAAVIEELLGQPCSTAL</sequence>
<gene>
    <name evidence="1" type="ORF">BOO71_0003730</name>
</gene>
<dbReference type="GO" id="GO:0016791">
    <property type="term" value="F:phosphatase activity"/>
    <property type="evidence" value="ECO:0007669"/>
    <property type="project" value="UniProtKB-ARBA"/>
</dbReference>
<dbReference type="GO" id="GO:0005829">
    <property type="term" value="C:cytosol"/>
    <property type="evidence" value="ECO:0007669"/>
    <property type="project" value="TreeGrafter"/>
</dbReference>
<dbReference type="GO" id="GO:0000287">
    <property type="term" value="F:magnesium ion binding"/>
    <property type="evidence" value="ECO:0007669"/>
    <property type="project" value="TreeGrafter"/>
</dbReference>
<dbReference type="InterPro" id="IPR036412">
    <property type="entry name" value="HAD-like_sf"/>
</dbReference>
<dbReference type="PANTHER" id="PTHR10000">
    <property type="entry name" value="PHOSPHOSERINE PHOSPHATASE"/>
    <property type="match status" value="1"/>
</dbReference>
<name>A0A1U7P1T2_9DEIO</name>
<dbReference type="PANTHER" id="PTHR10000:SF8">
    <property type="entry name" value="HAD SUPERFAMILY HYDROLASE-LIKE, TYPE 3"/>
    <property type="match status" value="1"/>
</dbReference>
<dbReference type="SFLD" id="SFLDS00003">
    <property type="entry name" value="Haloacid_Dehalogenase"/>
    <property type="match status" value="1"/>
</dbReference>
<keyword evidence="2" id="KW-1185">Reference proteome</keyword>
<dbReference type="InterPro" id="IPR023214">
    <property type="entry name" value="HAD_sf"/>
</dbReference>
<dbReference type="Gene3D" id="3.40.50.1000">
    <property type="entry name" value="HAD superfamily/HAD-like"/>
    <property type="match status" value="1"/>
</dbReference>
<dbReference type="InterPro" id="IPR006379">
    <property type="entry name" value="HAD-SF_hydro_IIB"/>
</dbReference>
<reference evidence="1 2" key="1">
    <citation type="submission" date="2017-01" db="EMBL/GenBank/DDBJ databases">
        <title>Genome Analysis of Deinococcus marmoris KOPRI26562.</title>
        <authorList>
            <person name="Kim J.H."/>
            <person name="Oh H.-M."/>
        </authorList>
    </citation>
    <scope>NUCLEOTIDE SEQUENCE [LARGE SCALE GENOMIC DNA]</scope>
    <source>
        <strain evidence="1 2">KOPRI26562</strain>
    </source>
</reference>
<proteinExistence type="predicted"/>
<dbReference type="NCBIfam" id="TIGR00099">
    <property type="entry name" value="Cof-subfamily"/>
    <property type="match status" value="1"/>
</dbReference>
<evidence type="ECO:0000313" key="1">
    <source>
        <dbReference type="EMBL" id="OLV19132.1"/>
    </source>
</evidence>
<keyword evidence="1" id="KW-0378">Hydrolase</keyword>
<dbReference type="STRING" id="249408.BOO71_0003730"/>
<dbReference type="Proteomes" id="UP000186607">
    <property type="component" value="Unassembled WGS sequence"/>
</dbReference>
<dbReference type="Pfam" id="PF08282">
    <property type="entry name" value="Hydrolase_3"/>
    <property type="match status" value="1"/>
</dbReference>
<dbReference type="InterPro" id="IPR000150">
    <property type="entry name" value="Cof"/>
</dbReference>
<dbReference type="PROSITE" id="PS01229">
    <property type="entry name" value="COF_2"/>
    <property type="match status" value="1"/>
</dbReference>
<organism evidence="1 2">
    <name type="scientific">Deinococcus marmoris</name>
    <dbReference type="NCBI Taxonomy" id="249408"/>
    <lineage>
        <taxon>Bacteria</taxon>
        <taxon>Thermotogati</taxon>
        <taxon>Deinococcota</taxon>
        <taxon>Deinococci</taxon>
        <taxon>Deinococcales</taxon>
        <taxon>Deinococcaceae</taxon>
        <taxon>Deinococcus</taxon>
    </lineage>
</organism>
<comment type="caution">
    <text evidence="1">The sequence shown here is derived from an EMBL/GenBank/DDBJ whole genome shotgun (WGS) entry which is preliminary data.</text>
</comment>
<accession>A0A1U7P1T2</accession>
<dbReference type="Gene3D" id="3.30.1240.10">
    <property type="match status" value="1"/>
</dbReference>